<evidence type="ECO:0000256" key="7">
    <source>
        <dbReference type="PROSITE-ProRule" id="PRU00042"/>
    </source>
</evidence>
<dbReference type="GO" id="GO:0008270">
    <property type="term" value="F:zinc ion binding"/>
    <property type="evidence" value="ECO:0007669"/>
    <property type="project" value="UniProtKB-KW"/>
</dbReference>
<dbReference type="Pfam" id="PF04082">
    <property type="entry name" value="Fungal_trans"/>
    <property type="match status" value="1"/>
</dbReference>
<comment type="subcellular location">
    <subcellularLocation>
        <location evidence="1">Nucleus</location>
    </subcellularLocation>
</comment>
<evidence type="ECO:0000313" key="10">
    <source>
        <dbReference type="EMBL" id="KPM37020.1"/>
    </source>
</evidence>
<dbReference type="InterPro" id="IPR007219">
    <property type="entry name" value="XnlR_reg_dom"/>
</dbReference>
<gene>
    <name evidence="10" type="ORF">AK830_g9547</name>
</gene>
<evidence type="ECO:0000259" key="9">
    <source>
        <dbReference type="PROSITE" id="PS50157"/>
    </source>
</evidence>
<dbReference type="PANTHER" id="PTHR40626:SF30">
    <property type="entry name" value="FINGER DOMAIN PROTEIN, PUTATIVE (AFU_ORTHOLOGUE AFUA_4G13600)-RELATED"/>
    <property type="match status" value="1"/>
</dbReference>
<feature type="compositionally biased region" description="Low complexity" evidence="8">
    <location>
        <begin position="101"/>
        <end position="117"/>
    </location>
</feature>
<name>A0A0N8H5S9_9HYPO</name>
<sequence length="985" mass="108970">MASLKNIMNTEDDSTSAPIPHEPGPSQSSLRPDSSASASTYPTTTTNRDYHHMSTASHNSMLDPTKLPSRFFMTDTSSSSSSVTTIPGRRPSNTSVDSMESPYGPSHSASSSNSPMRPFTTNMAAEPRVKLTPITGKISKAKKGVPVHNCDQCVKTFTRAEHLRRHQLTHAPPDLCCRVPNCGRTFYRKDLLERHMQRHEPNDGPSAETKQSPRRRSSKSSNHSYDNLPQQSGRLQMPEAFASHRSNAGNELTGTSAMAPNMTPGMGSAMGPSSWQSMAAAPGPSQNHTSPPPIMDTGDEYMDSEDYDLHQTMPNLNTTTTSMASTFAQQQPRGMPEPLMLYIPPPTWPDSTMPSSASESTYSTPSDNTRHHRLPVRTSSGDWNQPLAPYQVAANGTGSPGLDNGGFPMPFTYSASPPMYQMYDNSMGVPLPGYPEENAFFSSDQIPVTTVRSLSPQMAVAQSSETLVTISSAPAPDHIFHAAMCGHPSAEGLGILAPRDTMPVPLTRAARDTIPIYLNVYWDKVHPIYPVVHKPSFENVPEAAAEHVDVLQCAMAAVATQFLSSKDDRMKGAELYNYAWQTSKVFTQADEWPLPVKQTVLLCEYYARFRGRRKESYKPSPRFGSLYHRVFKNQNAFAPIPTEHDAMEEWAVWIDMETRRRLLAACFLLDVHSACYYQQRRASISGLDYSFPDKLPIPLPSSTAQLWEAANPQDWSMLRTRRNPTTLRDINLGGLTSTYLATAPSFDAAILLAAYALYLPDRHTTQLDLIEDVSRVRIEDDALVRLFPNSAIANTYLALRHTPLHCLLSVSGDSWVFNKKVVDASSFMEHKKRLNQWRKSGSATMATYFATRALKAFLGLGSTPEVPGDGATQTQRRQGAFWKDISDYWGVYVCALICWAFGHTGRKRQTAEIPSQEAAIQWIMTVADMDPAQIADLSDRRAAHEVVSLARAELAVDCLGGRNILFADAVEVLKKLEQGDNWNWA</sequence>
<dbReference type="GO" id="GO:0000978">
    <property type="term" value="F:RNA polymerase II cis-regulatory region sequence-specific DNA binding"/>
    <property type="evidence" value="ECO:0007669"/>
    <property type="project" value="InterPro"/>
</dbReference>
<dbReference type="SMART" id="SM00355">
    <property type="entry name" value="ZnF_C2H2"/>
    <property type="match status" value="2"/>
</dbReference>
<evidence type="ECO:0000256" key="8">
    <source>
        <dbReference type="SAM" id="MobiDB-lite"/>
    </source>
</evidence>
<dbReference type="CDD" id="cd12148">
    <property type="entry name" value="fungal_TF_MHR"/>
    <property type="match status" value="1"/>
</dbReference>
<dbReference type="Gene3D" id="3.30.160.60">
    <property type="entry name" value="Classic Zinc Finger"/>
    <property type="match status" value="1"/>
</dbReference>
<accession>A0A0N8H5S9</accession>
<keyword evidence="3" id="KW-0677">Repeat</keyword>
<evidence type="ECO:0000256" key="2">
    <source>
        <dbReference type="ARBA" id="ARBA00022723"/>
    </source>
</evidence>
<feature type="region of interest" description="Disordered" evidence="8">
    <location>
        <begin position="246"/>
        <end position="302"/>
    </location>
</feature>
<keyword evidence="4 7" id="KW-0863">Zinc-finger</keyword>
<feature type="compositionally biased region" description="Low complexity" evidence="8">
    <location>
        <begin position="25"/>
        <end position="46"/>
    </location>
</feature>
<feature type="region of interest" description="Disordered" evidence="8">
    <location>
        <begin position="195"/>
        <end position="232"/>
    </location>
</feature>
<dbReference type="GO" id="GO:0005634">
    <property type="term" value="C:nucleus"/>
    <property type="evidence" value="ECO:0007669"/>
    <property type="project" value="UniProtKB-SubCell"/>
</dbReference>
<dbReference type="Pfam" id="PF00096">
    <property type="entry name" value="zf-C2H2"/>
    <property type="match status" value="2"/>
</dbReference>
<evidence type="ECO:0000256" key="1">
    <source>
        <dbReference type="ARBA" id="ARBA00004123"/>
    </source>
</evidence>
<dbReference type="InterPro" id="IPR013087">
    <property type="entry name" value="Znf_C2H2_type"/>
</dbReference>
<keyword evidence="5" id="KW-0862">Zinc</keyword>
<dbReference type="OrthoDB" id="6077919at2759"/>
<evidence type="ECO:0000256" key="3">
    <source>
        <dbReference type="ARBA" id="ARBA00022737"/>
    </source>
</evidence>
<dbReference type="PROSITE" id="PS00028">
    <property type="entry name" value="ZINC_FINGER_C2H2_1"/>
    <property type="match status" value="2"/>
</dbReference>
<reference evidence="10 11" key="1">
    <citation type="submission" date="2015-09" db="EMBL/GenBank/DDBJ databases">
        <title>Draft genome of a European isolate of the apple canker pathogen Neonectria ditissima.</title>
        <authorList>
            <person name="Gomez-Cortecero A."/>
            <person name="Harrison R.J."/>
            <person name="Armitage A.D."/>
        </authorList>
    </citation>
    <scope>NUCLEOTIDE SEQUENCE [LARGE SCALE GENOMIC DNA]</scope>
    <source>
        <strain evidence="10 11">R09/05</strain>
    </source>
</reference>
<dbReference type="GO" id="GO:0000981">
    <property type="term" value="F:DNA-binding transcription factor activity, RNA polymerase II-specific"/>
    <property type="evidence" value="ECO:0007669"/>
    <property type="project" value="InterPro"/>
</dbReference>
<feature type="region of interest" description="Disordered" evidence="8">
    <location>
        <begin position="1"/>
        <end position="117"/>
    </location>
</feature>
<dbReference type="GO" id="GO:0006351">
    <property type="term" value="P:DNA-templated transcription"/>
    <property type="evidence" value="ECO:0007669"/>
    <property type="project" value="InterPro"/>
</dbReference>
<dbReference type="GO" id="GO:0000785">
    <property type="term" value="C:chromatin"/>
    <property type="evidence" value="ECO:0007669"/>
    <property type="project" value="TreeGrafter"/>
</dbReference>
<keyword evidence="6" id="KW-0539">Nucleus</keyword>
<feature type="domain" description="C2H2-type" evidence="9">
    <location>
        <begin position="148"/>
        <end position="175"/>
    </location>
</feature>
<evidence type="ECO:0000256" key="4">
    <source>
        <dbReference type="ARBA" id="ARBA00022771"/>
    </source>
</evidence>
<feature type="domain" description="C2H2-type" evidence="9">
    <location>
        <begin position="175"/>
        <end position="204"/>
    </location>
</feature>
<dbReference type="InterPro" id="IPR036236">
    <property type="entry name" value="Znf_C2H2_sf"/>
</dbReference>
<protein>
    <recommendedName>
        <fullName evidence="9">C2H2-type domain-containing protein</fullName>
    </recommendedName>
</protein>
<keyword evidence="2" id="KW-0479">Metal-binding</keyword>
<dbReference type="STRING" id="78410.A0A0N8H5S9"/>
<feature type="compositionally biased region" description="Polar residues" evidence="8">
    <location>
        <begin position="246"/>
        <end position="258"/>
    </location>
</feature>
<comment type="caution">
    <text evidence="10">The sequence shown here is derived from an EMBL/GenBank/DDBJ whole genome shotgun (WGS) entry which is preliminary data.</text>
</comment>
<dbReference type="PROSITE" id="PS50157">
    <property type="entry name" value="ZINC_FINGER_C2H2_2"/>
    <property type="match status" value="2"/>
</dbReference>
<dbReference type="AlphaFoldDB" id="A0A0N8H5S9"/>
<dbReference type="InterPro" id="IPR051059">
    <property type="entry name" value="VerF-like"/>
</dbReference>
<evidence type="ECO:0000256" key="5">
    <source>
        <dbReference type="ARBA" id="ARBA00022833"/>
    </source>
</evidence>
<dbReference type="Proteomes" id="UP000050424">
    <property type="component" value="Unassembled WGS sequence"/>
</dbReference>
<proteinExistence type="predicted"/>
<dbReference type="EMBL" id="LKCW01000180">
    <property type="protein sequence ID" value="KPM37020.1"/>
    <property type="molecule type" value="Genomic_DNA"/>
</dbReference>
<dbReference type="PANTHER" id="PTHR40626">
    <property type="entry name" value="MIP31509P"/>
    <property type="match status" value="1"/>
</dbReference>
<dbReference type="SUPFAM" id="SSF57667">
    <property type="entry name" value="beta-beta-alpha zinc fingers"/>
    <property type="match status" value="1"/>
</dbReference>
<evidence type="ECO:0000256" key="6">
    <source>
        <dbReference type="ARBA" id="ARBA00023242"/>
    </source>
</evidence>
<feature type="compositionally biased region" description="Low complexity" evidence="8">
    <location>
        <begin position="349"/>
        <end position="366"/>
    </location>
</feature>
<evidence type="ECO:0000313" key="11">
    <source>
        <dbReference type="Proteomes" id="UP000050424"/>
    </source>
</evidence>
<organism evidence="10 11">
    <name type="scientific">Neonectria ditissima</name>
    <dbReference type="NCBI Taxonomy" id="78410"/>
    <lineage>
        <taxon>Eukaryota</taxon>
        <taxon>Fungi</taxon>
        <taxon>Dikarya</taxon>
        <taxon>Ascomycota</taxon>
        <taxon>Pezizomycotina</taxon>
        <taxon>Sordariomycetes</taxon>
        <taxon>Hypocreomycetidae</taxon>
        <taxon>Hypocreales</taxon>
        <taxon>Nectriaceae</taxon>
        <taxon>Neonectria</taxon>
    </lineage>
</organism>
<feature type="region of interest" description="Disordered" evidence="8">
    <location>
        <begin position="349"/>
        <end position="371"/>
    </location>
</feature>
<keyword evidence="11" id="KW-1185">Reference proteome</keyword>